<evidence type="ECO:0000256" key="5">
    <source>
        <dbReference type="ARBA" id="ARBA00022747"/>
    </source>
</evidence>
<protein>
    <recommendedName>
        <fullName evidence="1">DNA (cytosine-5-)-methyltransferase</fullName>
        <ecNumber evidence="1">2.1.1.37</ecNumber>
    </recommendedName>
</protein>
<dbReference type="REBASE" id="166094">
    <property type="entry name" value="M.AmeCP48ORF19385P"/>
</dbReference>
<sequence>MNINRFITRINSYAVKMLSNGAARVYIKNSEALRASNFFADKTIKIERKKGRIDITLDPNGKKRIMGTARGELLELKDKETAAAIGHVTRVSVTFRKNKISITIHSEDEAQMRREKAFISKLTKGQPLRKGSFFSGLGMLSFSIKEGLASQGFETEIAFANDSNELAMACNLEGNPIWRDASHDAVAITDDLNHMSLDALPDDVDIVEVGYPCVAFSALANPAKRDLNHPDTGTLFIPLVNALRKLNPAVIIFENVPAFGESVTLELISRSMPGYRFEQKVFNGHDFGELEARPRVCVVAVSKGLPMFNFESLPMPSRTEAPSLSTFLNELSDDHVAWRKMEHVKARDNMKNIGYRNCLYSGVENAITTIPASYASPKAGSPMIQHPTQPDLQRQIMPDEHANIRRLPATLKKLVVDVWTGSHPMVSNKGSFTAAHRLLGNGVSRNIWSFVGAIVATYFKDICNRFASPLSTQLSLPGLTKFGNKNLDAA</sequence>
<dbReference type="Proteomes" id="UP000182101">
    <property type="component" value="Plasmid pAMCP48-600"/>
</dbReference>
<evidence type="ECO:0000256" key="7">
    <source>
        <dbReference type="PROSITE-ProRule" id="PRU01016"/>
    </source>
</evidence>
<dbReference type="PROSITE" id="PS51679">
    <property type="entry name" value="SAM_MT_C5"/>
    <property type="match status" value="1"/>
</dbReference>
<dbReference type="EMBL" id="CP018025">
    <property type="protein sequence ID" value="APD92085.1"/>
    <property type="molecule type" value="Genomic_DNA"/>
</dbReference>
<dbReference type="InterPro" id="IPR018117">
    <property type="entry name" value="C5_DNA_meth_AS"/>
</dbReference>
<reference evidence="8 9" key="1">
    <citation type="submission" date="2016-11" db="EMBL/GenBank/DDBJ databases">
        <title>Networking in microbes: conjugative elements and plasmids in the genus Alteromonas.</title>
        <authorList>
            <person name="Lopez-Perez M."/>
            <person name="Ramon-Marco N."/>
            <person name="Rodriguez-Valera F."/>
        </authorList>
    </citation>
    <scope>NUCLEOTIDE SEQUENCE [LARGE SCALE GENOMIC DNA]</scope>
    <source>
        <strain evidence="8 9">CP48</strain>
        <plasmid evidence="9">pamcp48-600</plasmid>
    </source>
</reference>
<evidence type="ECO:0000256" key="4">
    <source>
        <dbReference type="ARBA" id="ARBA00022691"/>
    </source>
</evidence>
<dbReference type="SUPFAM" id="SSF53335">
    <property type="entry name" value="S-adenosyl-L-methionine-dependent methyltransferases"/>
    <property type="match status" value="1"/>
</dbReference>
<evidence type="ECO:0000313" key="9">
    <source>
        <dbReference type="Proteomes" id="UP000182101"/>
    </source>
</evidence>
<keyword evidence="4 7" id="KW-0949">S-adenosyl-L-methionine</keyword>
<gene>
    <name evidence="8" type="ORF">BM524_19385</name>
</gene>
<dbReference type="Pfam" id="PF00145">
    <property type="entry name" value="DNA_methylase"/>
    <property type="match status" value="1"/>
</dbReference>
<proteinExistence type="inferred from homology"/>
<accession>A0AAC9NSU2</accession>
<name>A0AAC9NSU2_9ALTE</name>
<comment type="catalytic activity">
    <reaction evidence="6">
        <text>a 2'-deoxycytidine in DNA + S-adenosyl-L-methionine = a 5-methyl-2'-deoxycytidine in DNA + S-adenosyl-L-homocysteine + H(+)</text>
        <dbReference type="Rhea" id="RHEA:13681"/>
        <dbReference type="Rhea" id="RHEA-COMP:11369"/>
        <dbReference type="Rhea" id="RHEA-COMP:11370"/>
        <dbReference type="ChEBI" id="CHEBI:15378"/>
        <dbReference type="ChEBI" id="CHEBI:57856"/>
        <dbReference type="ChEBI" id="CHEBI:59789"/>
        <dbReference type="ChEBI" id="CHEBI:85452"/>
        <dbReference type="ChEBI" id="CHEBI:85454"/>
        <dbReference type="EC" id="2.1.1.37"/>
    </reaction>
</comment>
<keyword evidence="8" id="KW-0614">Plasmid</keyword>
<dbReference type="PANTHER" id="PTHR46098">
    <property type="entry name" value="TRNA (CYTOSINE(38)-C(5))-METHYLTRANSFERASE"/>
    <property type="match status" value="1"/>
</dbReference>
<dbReference type="RefSeq" id="WP_071960695.1">
    <property type="nucleotide sequence ID" value="NZ_CP018025.1"/>
</dbReference>
<geneLocation type="plasmid" evidence="9">
    <name>pamcp48-600</name>
</geneLocation>
<dbReference type="InterPro" id="IPR050750">
    <property type="entry name" value="C5-MTase"/>
</dbReference>
<dbReference type="GO" id="GO:0003886">
    <property type="term" value="F:DNA (cytosine-5-)-methyltransferase activity"/>
    <property type="evidence" value="ECO:0007669"/>
    <property type="project" value="UniProtKB-EC"/>
</dbReference>
<keyword evidence="2 7" id="KW-0489">Methyltransferase</keyword>
<organism evidence="8 9">
    <name type="scientific">Alteromonas mediterranea</name>
    <dbReference type="NCBI Taxonomy" id="314275"/>
    <lineage>
        <taxon>Bacteria</taxon>
        <taxon>Pseudomonadati</taxon>
        <taxon>Pseudomonadota</taxon>
        <taxon>Gammaproteobacteria</taxon>
        <taxon>Alteromonadales</taxon>
        <taxon>Alteromonadaceae</taxon>
        <taxon>Alteromonas/Salinimonas group</taxon>
        <taxon>Alteromonas</taxon>
    </lineage>
</organism>
<evidence type="ECO:0000256" key="3">
    <source>
        <dbReference type="ARBA" id="ARBA00022679"/>
    </source>
</evidence>
<dbReference type="PROSITE" id="PS00094">
    <property type="entry name" value="C5_MTASE_1"/>
    <property type="match status" value="1"/>
</dbReference>
<dbReference type="GO" id="GO:0009307">
    <property type="term" value="P:DNA restriction-modification system"/>
    <property type="evidence" value="ECO:0007669"/>
    <property type="project" value="UniProtKB-KW"/>
</dbReference>
<dbReference type="EC" id="2.1.1.37" evidence="1"/>
<keyword evidence="3 7" id="KW-0808">Transferase</keyword>
<dbReference type="AlphaFoldDB" id="A0AAC9NSU2"/>
<dbReference type="InterPro" id="IPR029063">
    <property type="entry name" value="SAM-dependent_MTases_sf"/>
</dbReference>
<comment type="similarity">
    <text evidence="7">Belongs to the class I-like SAM-binding methyltransferase superfamily. C5-methyltransferase family.</text>
</comment>
<dbReference type="InterPro" id="IPR001525">
    <property type="entry name" value="C5_MeTfrase"/>
</dbReference>
<evidence type="ECO:0000256" key="1">
    <source>
        <dbReference type="ARBA" id="ARBA00011975"/>
    </source>
</evidence>
<dbReference type="Gene3D" id="3.40.50.150">
    <property type="entry name" value="Vaccinia Virus protein VP39"/>
    <property type="match status" value="1"/>
</dbReference>
<keyword evidence="5" id="KW-0680">Restriction system</keyword>
<dbReference type="PANTHER" id="PTHR46098:SF1">
    <property type="entry name" value="TRNA (CYTOSINE(38)-C(5))-METHYLTRANSFERASE"/>
    <property type="match status" value="1"/>
</dbReference>
<feature type="active site" evidence="7">
    <location>
        <position position="213"/>
    </location>
</feature>
<evidence type="ECO:0000256" key="2">
    <source>
        <dbReference type="ARBA" id="ARBA00022603"/>
    </source>
</evidence>
<evidence type="ECO:0000313" key="8">
    <source>
        <dbReference type="EMBL" id="APD92085.1"/>
    </source>
</evidence>
<dbReference type="GO" id="GO:0032259">
    <property type="term" value="P:methylation"/>
    <property type="evidence" value="ECO:0007669"/>
    <property type="project" value="UniProtKB-KW"/>
</dbReference>
<evidence type="ECO:0000256" key="6">
    <source>
        <dbReference type="ARBA" id="ARBA00047422"/>
    </source>
</evidence>